<name>L8HGN5_ACACF</name>
<protein>
    <submittedName>
        <fullName evidence="1">Uncharacterized protein</fullName>
    </submittedName>
</protein>
<dbReference type="KEGG" id="acan:ACA1_173320"/>
<dbReference type="AlphaFoldDB" id="L8HGN5"/>
<gene>
    <name evidence="1" type="ORF">ACA1_173320</name>
</gene>
<dbReference type="VEuPathDB" id="AmoebaDB:ACA1_173320"/>
<keyword evidence="2" id="KW-1185">Reference proteome</keyword>
<sequence>MRRTLSSTPSQYAAATVLARGFAASGLVFTRDFSRIRCAGDNGKYQKDRRVKRLKNWTRKQERRQAERQAAAHRLGTDDIEWYEGEYYPRAELEVFMEERRQALRAATARILPESDSAPATAQ</sequence>
<dbReference type="Proteomes" id="UP000011083">
    <property type="component" value="Unassembled WGS sequence"/>
</dbReference>
<evidence type="ECO:0000313" key="1">
    <source>
        <dbReference type="EMBL" id="ELR24704.1"/>
    </source>
</evidence>
<accession>L8HGN5</accession>
<dbReference type="EMBL" id="KB007811">
    <property type="protein sequence ID" value="ELR24704.1"/>
    <property type="molecule type" value="Genomic_DNA"/>
</dbReference>
<dbReference type="RefSeq" id="XP_004356604.1">
    <property type="nucleotide sequence ID" value="XM_004356551.1"/>
</dbReference>
<organism evidence="1 2">
    <name type="scientific">Acanthamoeba castellanii (strain ATCC 30010 / Neff)</name>
    <dbReference type="NCBI Taxonomy" id="1257118"/>
    <lineage>
        <taxon>Eukaryota</taxon>
        <taxon>Amoebozoa</taxon>
        <taxon>Discosea</taxon>
        <taxon>Longamoebia</taxon>
        <taxon>Centramoebida</taxon>
        <taxon>Acanthamoebidae</taxon>
        <taxon>Acanthamoeba</taxon>
    </lineage>
</organism>
<proteinExistence type="predicted"/>
<evidence type="ECO:0000313" key="2">
    <source>
        <dbReference type="Proteomes" id="UP000011083"/>
    </source>
</evidence>
<reference evidence="1 2" key="1">
    <citation type="journal article" date="2013" name="Genome Biol.">
        <title>Genome of Acanthamoeba castellanii highlights extensive lateral gene transfer and early evolution of tyrosine kinase signaling.</title>
        <authorList>
            <person name="Clarke M."/>
            <person name="Lohan A.J."/>
            <person name="Liu B."/>
            <person name="Lagkouvardos I."/>
            <person name="Roy S."/>
            <person name="Zafar N."/>
            <person name="Bertelli C."/>
            <person name="Schilde C."/>
            <person name="Kianianmomeni A."/>
            <person name="Burglin T.R."/>
            <person name="Frech C."/>
            <person name="Turcotte B."/>
            <person name="Kopec K.O."/>
            <person name="Synnott J.M."/>
            <person name="Choo C."/>
            <person name="Paponov I."/>
            <person name="Finkler A."/>
            <person name="Soon Heng Tan C."/>
            <person name="Hutchins A.P."/>
            <person name="Weinmeier T."/>
            <person name="Rattei T."/>
            <person name="Chu J.S."/>
            <person name="Gimenez G."/>
            <person name="Irimia M."/>
            <person name="Rigden D.J."/>
            <person name="Fitzpatrick D.A."/>
            <person name="Lorenzo-Morales J."/>
            <person name="Bateman A."/>
            <person name="Chiu C.H."/>
            <person name="Tang P."/>
            <person name="Hegemann P."/>
            <person name="Fromm H."/>
            <person name="Raoult D."/>
            <person name="Greub G."/>
            <person name="Miranda-Saavedra D."/>
            <person name="Chen N."/>
            <person name="Nash P."/>
            <person name="Ginger M.L."/>
            <person name="Horn M."/>
            <person name="Schaap P."/>
            <person name="Caler L."/>
            <person name="Loftus B."/>
        </authorList>
    </citation>
    <scope>NUCLEOTIDE SEQUENCE [LARGE SCALE GENOMIC DNA]</scope>
    <source>
        <strain evidence="1 2">Neff</strain>
    </source>
</reference>
<dbReference type="GeneID" id="14925729"/>